<evidence type="ECO:0000256" key="5">
    <source>
        <dbReference type="ARBA" id="ARBA00022692"/>
    </source>
</evidence>
<evidence type="ECO:0000256" key="6">
    <source>
        <dbReference type="ARBA" id="ARBA00022989"/>
    </source>
</evidence>
<accession>A0A850R9E5</accession>
<dbReference type="PANTHER" id="PTHR36838">
    <property type="entry name" value="AUXIN EFFLUX CARRIER FAMILY PROTEIN"/>
    <property type="match status" value="1"/>
</dbReference>
<evidence type="ECO:0000256" key="8">
    <source>
        <dbReference type="SAM" id="Phobius"/>
    </source>
</evidence>
<feature type="transmembrane region" description="Helical" evidence="8">
    <location>
        <begin position="12"/>
        <end position="30"/>
    </location>
</feature>
<evidence type="ECO:0000313" key="10">
    <source>
        <dbReference type="Proteomes" id="UP000563523"/>
    </source>
</evidence>
<feature type="transmembrane region" description="Helical" evidence="8">
    <location>
        <begin position="175"/>
        <end position="193"/>
    </location>
</feature>
<dbReference type="InterPro" id="IPR004776">
    <property type="entry name" value="Mem_transp_PIN-like"/>
</dbReference>
<dbReference type="RefSeq" id="WP_176942183.1">
    <property type="nucleotide sequence ID" value="NZ_JABZEC010000002.1"/>
</dbReference>
<dbReference type="Pfam" id="PF03547">
    <property type="entry name" value="Mem_trans"/>
    <property type="match status" value="1"/>
</dbReference>
<evidence type="ECO:0000256" key="1">
    <source>
        <dbReference type="ARBA" id="ARBA00004651"/>
    </source>
</evidence>
<evidence type="ECO:0000256" key="7">
    <source>
        <dbReference type="ARBA" id="ARBA00023136"/>
    </source>
</evidence>
<evidence type="ECO:0000256" key="2">
    <source>
        <dbReference type="ARBA" id="ARBA00010145"/>
    </source>
</evidence>
<dbReference type="GO" id="GO:0005886">
    <property type="term" value="C:plasma membrane"/>
    <property type="evidence" value="ECO:0007669"/>
    <property type="project" value="UniProtKB-SubCell"/>
</dbReference>
<comment type="similarity">
    <text evidence="2">Belongs to the auxin efflux carrier (TC 2.A.69) family.</text>
</comment>
<dbReference type="PANTHER" id="PTHR36838:SF1">
    <property type="entry name" value="SLR1864 PROTEIN"/>
    <property type="match status" value="1"/>
</dbReference>
<comment type="caution">
    <text evidence="9">The sequence shown here is derived from an EMBL/GenBank/DDBJ whole genome shotgun (WGS) entry which is preliminary data.</text>
</comment>
<dbReference type="Proteomes" id="UP000563523">
    <property type="component" value="Unassembled WGS sequence"/>
</dbReference>
<evidence type="ECO:0000256" key="3">
    <source>
        <dbReference type="ARBA" id="ARBA00022448"/>
    </source>
</evidence>
<dbReference type="EMBL" id="JABZEC010000002">
    <property type="protein sequence ID" value="NVY96016.1"/>
    <property type="molecule type" value="Genomic_DNA"/>
</dbReference>
<comment type="subcellular location">
    <subcellularLocation>
        <location evidence="1">Cell membrane</location>
        <topology evidence="1">Multi-pass membrane protein</topology>
    </subcellularLocation>
</comment>
<keyword evidence="6 8" id="KW-1133">Transmembrane helix</keyword>
<feature type="transmembrane region" description="Helical" evidence="8">
    <location>
        <begin position="235"/>
        <end position="255"/>
    </location>
</feature>
<proteinExistence type="inferred from homology"/>
<dbReference type="Gene3D" id="1.20.1530.20">
    <property type="match status" value="1"/>
</dbReference>
<feature type="transmembrane region" description="Helical" evidence="8">
    <location>
        <begin position="137"/>
        <end position="155"/>
    </location>
</feature>
<reference evidence="9 10" key="1">
    <citation type="submission" date="2020-06" db="EMBL/GenBank/DDBJ databases">
        <authorList>
            <person name="Kang J."/>
        </authorList>
    </citation>
    <scope>NUCLEOTIDE SEQUENCE [LARGE SCALE GENOMIC DNA]</scope>
    <source>
        <strain evidence="9 10">DCY120</strain>
    </source>
</reference>
<keyword evidence="5 8" id="KW-0812">Transmembrane</keyword>
<protein>
    <submittedName>
        <fullName evidence="9">AEC family transporter</fullName>
    </submittedName>
</protein>
<keyword evidence="10" id="KW-1185">Reference proteome</keyword>
<dbReference type="AlphaFoldDB" id="A0A850R9E5"/>
<feature type="transmembrane region" description="Helical" evidence="8">
    <location>
        <begin position="80"/>
        <end position="99"/>
    </location>
</feature>
<gene>
    <name evidence="9" type="ORF">HU830_02275</name>
</gene>
<evidence type="ECO:0000256" key="4">
    <source>
        <dbReference type="ARBA" id="ARBA00022475"/>
    </source>
</evidence>
<feature type="transmembrane region" description="Helical" evidence="8">
    <location>
        <begin position="294"/>
        <end position="319"/>
    </location>
</feature>
<feature type="transmembrane region" description="Helical" evidence="8">
    <location>
        <begin position="205"/>
        <end position="223"/>
    </location>
</feature>
<keyword evidence="3" id="KW-0813">Transport</keyword>
<keyword evidence="4" id="KW-1003">Cell membrane</keyword>
<sequence length="320" mass="36104">MINEVVRVLFHSLNGILIILVLIVVGYCLTQAGWFDERYSRITSKLVTQVALPCYMINTITSQFSRDELIRTFPDLKFPILSMILLFLVSYLCQFIFRISPQHRGLFKSMFANSNTVFVGLPVNMALFGRASLPYVLIYYMANTTFFWTLGVYLIRSDSDGEERFGWKEMLSKIFSPPLLGFIIGVILVLFNFQLPPFIESDCRYIGSLTIPLSMFFIGMKLAEVGIQNIRFSRDMGGIFLGRFLLAPLLMFVLVKGATVPDIMKQVFVIQAAMPVMTNAPVVAKLYHADSDYAAIMVTATTILSLLIVPILMGIVTTIF</sequence>
<dbReference type="InterPro" id="IPR038770">
    <property type="entry name" value="Na+/solute_symporter_sf"/>
</dbReference>
<feature type="transmembrane region" description="Helical" evidence="8">
    <location>
        <begin position="267"/>
        <end position="287"/>
    </location>
</feature>
<dbReference type="GO" id="GO:0055085">
    <property type="term" value="P:transmembrane transport"/>
    <property type="evidence" value="ECO:0007669"/>
    <property type="project" value="InterPro"/>
</dbReference>
<keyword evidence="7 8" id="KW-0472">Membrane</keyword>
<organism evidence="9 10">
    <name type="scientific">Bombilactobacillus apium</name>
    <dbReference type="NCBI Taxonomy" id="2675299"/>
    <lineage>
        <taxon>Bacteria</taxon>
        <taxon>Bacillati</taxon>
        <taxon>Bacillota</taxon>
        <taxon>Bacilli</taxon>
        <taxon>Lactobacillales</taxon>
        <taxon>Lactobacillaceae</taxon>
        <taxon>Bombilactobacillus</taxon>
    </lineage>
</organism>
<evidence type="ECO:0000313" key="9">
    <source>
        <dbReference type="EMBL" id="NVY96016.1"/>
    </source>
</evidence>
<name>A0A850R9E5_9LACO</name>